<evidence type="ECO:0000256" key="1">
    <source>
        <dbReference type="ARBA" id="ARBA00006464"/>
    </source>
</evidence>
<reference evidence="3 6" key="2">
    <citation type="submission" date="2019-06" db="EMBL/GenBank/DDBJ databases">
        <title>Whole genome shotgun sequence of Brevibacillus agri NBRC 15538.</title>
        <authorList>
            <person name="Hosoyama A."/>
            <person name="Uohara A."/>
            <person name="Ohji S."/>
            <person name="Ichikawa N."/>
        </authorList>
    </citation>
    <scope>NUCLEOTIDE SEQUENCE [LARGE SCALE GENOMIC DNA]</scope>
    <source>
        <strain evidence="3 6">NBRC 15538</strain>
    </source>
</reference>
<evidence type="ECO:0000313" key="4">
    <source>
        <dbReference type="EMBL" id="RNB60027.1"/>
    </source>
</evidence>
<dbReference type="AlphaFoldDB" id="A0A3M8BAG4"/>
<gene>
    <name evidence="3" type="primary">epsL</name>
    <name evidence="3" type="ORF">BAG01nite_26750</name>
    <name evidence="4" type="ORF">EB820_03405</name>
</gene>
<dbReference type="PANTHER" id="PTHR30576:SF8">
    <property type="entry name" value="UNDECAPRENYL-PHOSPHATE GALACTOSE PHOSPHOTRANSFERASE"/>
    <property type="match status" value="1"/>
</dbReference>
<accession>A0A3M8BAG4</accession>
<evidence type="ECO:0000313" key="3">
    <source>
        <dbReference type="EMBL" id="GED26573.1"/>
    </source>
</evidence>
<dbReference type="Pfam" id="PF02397">
    <property type="entry name" value="Bac_transf"/>
    <property type="match status" value="1"/>
</dbReference>
<sequence>MKCLFDRLVALTLLLVFSPLLLLLSILIRFKLGAPVLFVQERPGRYGKPFSIYKFRTMTNQCDASGQLLPDAQRLTPFGMMLRKYSLDELPQLWNVLRGELSLVGPRPLLMEYLPLYTPRQMKRHEVLPGITGWAQVNGRNAITWEQKFELDVWYVENRSFWLDLKILLLTVKRVLQKTGISHEGCVTMEKFTGSKQAELARREMREFDRAYESG</sequence>
<dbReference type="GO" id="GO:0016780">
    <property type="term" value="F:phosphotransferase activity, for other substituted phosphate groups"/>
    <property type="evidence" value="ECO:0007669"/>
    <property type="project" value="TreeGrafter"/>
</dbReference>
<keyword evidence="6" id="KW-1185">Reference proteome</keyword>
<dbReference type="EMBL" id="RHHN01000010">
    <property type="protein sequence ID" value="RNB60027.1"/>
    <property type="molecule type" value="Genomic_DNA"/>
</dbReference>
<dbReference type="GeneID" id="82810571"/>
<comment type="caution">
    <text evidence="4">The sequence shown here is derived from an EMBL/GenBank/DDBJ whole genome shotgun (WGS) entry which is preliminary data.</text>
</comment>
<evidence type="ECO:0000313" key="5">
    <source>
        <dbReference type="Proteomes" id="UP000276178"/>
    </source>
</evidence>
<keyword evidence="4" id="KW-0808">Transferase</keyword>
<dbReference type="InterPro" id="IPR003362">
    <property type="entry name" value="Bact_transf"/>
</dbReference>
<evidence type="ECO:0000259" key="2">
    <source>
        <dbReference type="Pfam" id="PF02397"/>
    </source>
</evidence>
<dbReference type="Proteomes" id="UP000276178">
    <property type="component" value="Unassembled WGS sequence"/>
</dbReference>
<organism evidence="4 5">
    <name type="scientific">Brevibacillus agri</name>
    <dbReference type="NCBI Taxonomy" id="51101"/>
    <lineage>
        <taxon>Bacteria</taxon>
        <taxon>Bacillati</taxon>
        <taxon>Bacillota</taxon>
        <taxon>Bacilli</taxon>
        <taxon>Bacillales</taxon>
        <taxon>Paenibacillaceae</taxon>
        <taxon>Brevibacillus</taxon>
    </lineage>
</organism>
<dbReference type="EMBL" id="BJOD01000025">
    <property type="protein sequence ID" value="GED26573.1"/>
    <property type="molecule type" value="Genomic_DNA"/>
</dbReference>
<dbReference type="OrthoDB" id="9808602at2"/>
<dbReference type="Proteomes" id="UP000317180">
    <property type="component" value="Unassembled WGS sequence"/>
</dbReference>
<proteinExistence type="inferred from homology"/>
<evidence type="ECO:0000313" key="6">
    <source>
        <dbReference type="Proteomes" id="UP000317180"/>
    </source>
</evidence>
<dbReference type="PANTHER" id="PTHR30576">
    <property type="entry name" value="COLANIC BIOSYNTHESIS UDP-GLUCOSE LIPID CARRIER TRANSFERASE"/>
    <property type="match status" value="1"/>
</dbReference>
<feature type="domain" description="Bacterial sugar transferase" evidence="2">
    <location>
        <begin position="2"/>
        <end position="176"/>
    </location>
</feature>
<dbReference type="RefSeq" id="WP_005828437.1">
    <property type="nucleotide sequence ID" value="NZ_BJOD01000025.1"/>
</dbReference>
<name>A0A3M8BAG4_9BACL</name>
<comment type="similarity">
    <text evidence="1">Belongs to the bacterial sugar transferase family.</text>
</comment>
<protein>
    <submittedName>
        <fullName evidence="3 4">Sugar transferase</fullName>
    </submittedName>
</protein>
<reference evidence="4 5" key="1">
    <citation type="submission" date="2018-10" db="EMBL/GenBank/DDBJ databases">
        <title>Phylogenomics of Brevibacillus.</title>
        <authorList>
            <person name="Dunlap C."/>
        </authorList>
    </citation>
    <scope>NUCLEOTIDE SEQUENCE [LARGE SCALE GENOMIC DNA]</scope>
    <source>
        <strain evidence="4 5">NRRL NRS 1219</strain>
    </source>
</reference>